<accession>A0A6L8V9J1</accession>
<protein>
    <submittedName>
        <fullName evidence="5">Helix-turn-helix domain-containing protein</fullName>
    </submittedName>
</protein>
<keyword evidence="6" id="KW-1185">Reference proteome</keyword>
<proteinExistence type="predicted"/>
<dbReference type="EMBL" id="WTUZ01000039">
    <property type="protein sequence ID" value="MZQ86286.1"/>
    <property type="molecule type" value="Genomic_DNA"/>
</dbReference>
<dbReference type="RefSeq" id="WP_161410716.1">
    <property type="nucleotide sequence ID" value="NZ_WTUZ01000039.1"/>
</dbReference>
<dbReference type="SMART" id="SM00342">
    <property type="entry name" value="HTH_ARAC"/>
    <property type="match status" value="1"/>
</dbReference>
<dbReference type="SUPFAM" id="SSF51215">
    <property type="entry name" value="Regulatory protein AraC"/>
    <property type="match status" value="1"/>
</dbReference>
<reference evidence="5 6" key="1">
    <citation type="submission" date="2019-12" db="EMBL/GenBank/DDBJ databases">
        <title>Paenibacillus sp. nov. sp. isolated from soil.</title>
        <authorList>
            <person name="Kim J."/>
            <person name="Jeong S.E."/>
            <person name="Jung H.S."/>
            <person name="Jeon C.O."/>
        </authorList>
    </citation>
    <scope>NUCLEOTIDE SEQUENCE [LARGE SCALE GENOMIC DNA]</scope>
    <source>
        <strain evidence="5 6">5J-6</strain>
    </source>
</reference>
<dbReference type="PROSITE" id="PS00041">
    <property type="entry name" value="HTH_ARAC_FAMILY_1"/>
    <property type="match status" value="1"/>
</dbReference>
<dbReference type="InterPro" id="IPR018060">
    <property type="entry name" value="HTH_AraC"/>
</dbReference>
<dbReference type="PRINTS" id="PR00032">
    <property type="entry name" value="HTHARAC"/>
</dbReference>
<dbReference type="Gene3D" id="2.60.120.10">
    <property type="entry name" value="Jelly Rolls"/>
    <property type="match status" value="1"/>
</dbReference>
<dbReference type="Proteomes" id="UP000481087">
    <property type="component" value="Unassembled WGS sequence"/>
</dbReference>
<dbReference type="InterPro" id="IPR018062">
    <property type="entry name" value="HTH_AraC-typ_CS"/>
</dbReference>
<feature type="domain" description="HTH araC/xylS-type" evidence="4">
    <location>
        <begin position="192"/>
        <end position="290"/>
    </location>
</feature>
<evidence type="ECO:0000313" key="5">
    <source>
        <dbReference type="EMBL" id="MZQ86286.1"/>
    </source>
</evidence>
<dbReference type="InterPro" id="IPR003313">
    <property type="entry name" value="AraC-bd"/>
</dbReference>
<dbReference type="InterPro" id="IPR037923">
    <property type="entry name" value="HTH-like"/>
</dbReference>
<evidence type="ECO:0000313" key="6">
    <source>
        <dbReference type="Proteomes" id="UP000481087"/>
    </source>
</evidence>
<dbReference type="SUPFAM" id="SSF46689">
    <property type="entry name" value="Homeodomain-like"/>
    <property type="match status" value="2"/>
</dbReference>
<evidence type="ECO:0000259" key="4">
    <source>
        <dbReference type="PROSITE" id="PS01124"/>
    </source>
</evidence>
<dbReference type="InterPro" id="IPR009057">
    <property type="entry name" value="Homeodomain-like_sf"/>
</dbReference>
<keyword evidence="1" id="KW-0805">Transcription regulation</keyword>
<dbReference type="GO" id="GO:0003700">
    <property type="term" value="F:DNA-binding transcription factor activity"/>
    <property type="evidence" value="ECO:0007669"/>
    <property type="project" value="InterPro"/>
</dbReference>
<dbReference type="AlphaFoldDB" id="A0A6L8V9J1"/>
<organism evidence="5 6">
    <name type="scientific">Paenibacillus silvestris</name>
    <dbReference type="NCBI Taxonomy" id="2606219"/>
    <lineage>
        <taxon>Bacteria</taxon>
        <taxon>Bacillati</taxon>
        <taxon>Bacillota</taxon>
        <taxon>Bacilli</taxon>
        <taxon>Bacillales</taxon>
        <taxon>Paenibacillaceae</taxon>
        <taxon>Paenibacillus</taxon>
    </lineage>
</organism>
<dbReference type="Pfam" id="PF12833">
    <property type="entry name" value="HTH_18"/>
    <property type="match status" value="1"/>
</dbReference>
<keyword evidence="2" id="KW-0238">DNA-binding</keyword>
<dbReference type="PANTHER" id="PTHR43280:SF28">
    <property type="entry name" value="HTH-TYPE TRANSCRIPTIONAL ACTIVATOR RHAS"/>
    <property type="match status" value="1"/>
</dbReference>
<evidence type="ECO:0000256" key="1">
    <source>
        <dbReference type="ARBA" id="ARBA00023015"/>
    </source>
</evidence>
<evidence type="ECO:0000256" key="3">
    <source>
        <dbReference type="ARBA" id="ARBA00023163"/>
    </source>
</evidence>
<evidence type="ECO:0000256" key="2">
    <source>
        <dbReference type="ARBA" id="ARBA00023125"/>
    </source>
</evidence>
<dbReference type="Pfam" id="PF02311">
    <property type="entry name" value="AraC_binding"/>
    <property type="match status" value="1"/>
</dbReference>
<dbReference type="PROSITE" id="PS01124">
    <property type="entry name" value="HTH_ARAC_FAMILY_2"/>
    <property type="match status" value="1"/>
</dbReference>
<comment type="caution">
    <text evidence="5">The sequence shown here is derived from an EMBL/GenBank/DDBJ whole genome shotgun (WGS) entry which is preliminary data.</text>
</comment>
<dbReference type="GO" id="GO:0043565">
    <property type="term" value="F:sequence-specific DNA binding"/>
    <property type="evidence" value="ECO:0007669"/>
    <property type="project" value="InterPro"/>
</dbReference>
<dbReference type="Gene3D" id="1.10.10.60">
    <property type="entry name" value="Homeodomain-like"/>
    <property type="match status" value="2"/>
</dbReference>
<dbReference type="InterPro" id="IPR020449">
    <property type="entry name" value="Tscrpt_reg_AraC-type_HTH"/>
</dbReference>
<dbReference type="PANTHER" id="PTHR43280">
    <property type="entry name" value="ARAC-FAMILY TRANSCRIPTIONAL REGULATOR"/>
    <property type="match status" value="1"/>
</dbReference>
<keyword evidence="3" id="KW-0804">Transcription</keyword>
<gene>
    <name evidence="5" type="ORF">GQF01_29710</name>
</gene>
<sequence length="296" mass="34459">MCAKRHIETTPSNMYLTPDTPIFVNRVSESFELAEHDHEFFEINYVSEGSGFHYIEGLTLPVAKGDLFFLPIGVSHVFRPASAQPRNNQLIVYNCLFDSTFASKLADFFAGDRDIIHLLTAPYPEQAWVHWKDRDGSIQSIINTLFEEFVRKRPDYLQMMQLELIRILMHIRRCESGDLDPPVSNSTDIELDHVIDIIRDRVVEPMQIGKFALMVGLSERQFRRRFVKRTGMNYTDFVHKLRVEWSCRLLVSTDYTVSSIAQKVGYQDIKFFNLLFKKKTGMTPKQYRSMENPKST</sequence>
<name>A0A6L8V9J1_9BACL</name>
<dbReference type="InterPro" id="IPR014710">
    <property type="entry name" value="RmlC-like_jellyroll"/>
</dbReference>